<evidence type="ECO:0000313" key="4">
    <source>
        <dbReference type="Proteomes" id="UP001341840"/>
    </source>
</evidence>
<evidence type="ECO:0000313" key="3">
    <source>
        <dbReference type="EMBL" id="MED6147562.1"/>
    </source>
</evidence>
<proteinExistence type="predicted"/>
<organism evidence="3 4">
    <name type="scientific">Stylosanthes scabra</name>
    <dbReference type="NCBI Taxonomy" id="79078"/>
    <lineage>
        <taxon>Eukaryota</taxon>
        <taxon>Viridiplantae</taxon>
        <taxon>Streptophyta</taxon>
        <taxon>Embryophyta</taxon>
        <taxon>Tracheophyta</taxon>
        <taxon>Spermatophyta</taxon>
        <taxon>Magnoliopsida</taxon>
        <taxon>eudicotyledons</taxon>
        <taxon>Gunneridae</taxon>
        <taxon>Pentapetalae</taxon>
        <taxon>rosids</taxon>
        <taxon>fabids</taxon>
        <taxon>Fabales</taxon>
        <taxon>Fabaceae</taxon>
        <taxon>Papilionoideae</taxon>
        <taxon>50 kb inversion clade</taxon>
        <taxon>dalbergioids sensu lato</taxon>
        <taxon>Dalbergieae</taxon>
        <taxon>Pterocarpus clade</taxon>
        <taxon>Stylosanthes</taxon>
    </lineage>
</organism>
<feature type="transmembrane region" description="Helical" evidence="2">
    <location>
        <begin position="154"/>
        <end position="177"/>
    </location>
</feature>
<keyword evidence="2" id="KW-0812">Transmembrane</keyword>
<gene>
    <name evidence="3" type="ORF">PIB30_044966</name>
</gene>
<dbReference type="Proteomes" id="UP001341840">
    <property type="component" value="Unassembled WGS sequence"/>
</dbReference>
<keyword evidence="2" id="KW-0472">Membrane</keyword>
<reference evidence="3 4" key="1">
    <citation type="journal article" date="2023" name="Plants (Basel)">
        <title>Bridging the Gap: Combining Genomics and Transcriptomics Approaches to Understand Stylosanthes scabra, an Orphan Legume from the Brazilian Caatinga.</title>
        <authorList>
            <person name="Ferreira-Neto J.R.C."/>
            <person name="da Silva M.D."/>
            <person name="Binneck E."/>
            <person name="de Melo N.F."/>
            <person name="da Silva R.H."/>
            <person name="de Melo A.L.T.M."/>
            <person name="Pandolfi V."/>
            <person name="Bustamante F.O."/>
            <person name="Brasileiro-Vidal A.C."/>
            <person name="Benko-Iseppon A.M."/>
        </authorList>
    </citation>
    <scope>NUCLEOTIDE SEQUENCE [LARGE SCALE GENOMIC DNA]</scope>
    <source>
        <tissue evidence="3">Leaves</tissue>
    </source>
</reference>
<accession>A0ABU6TFT1</accession>
<keyword evidence="4" id="KW-1185">Reference proteome</keyword>
<evidence type="ECO:0000256" key="1">
    <source>
        <dbReference type="SAM" id="MobiDB-lite"/>
    </source>
</evidence>
<sequence length="193" mass="21330">METVWDQLTSCESVLKDSTDAKAYEDYRNRKCLIQFLMALTDDYEPLTGHLITACPTRPPHSDQNKYHPRPKYSQNVPASTAAAATESANPSSLNLPSVSPSDIESLLKQLLFFSGNTSAALSTPPGNSKWIVGRDGSSGLDVRSEDCLSLITFMFLLQTFVLFPFLLLFTCGIAVLPTAHWANCVLFCLREF</sequence>
<protein>
    <submittedName>
        <fullName evidence="3">Uncharacterized protein</fullName>
    </submittedName>
</protein>
<name>A0ABU6TFT1_9FABA</name>
<comment type="caution">
    <text evidence="3">The sequence shown here is derived from an EMBL/GenBank/DDBJ whole genome shotgun (WGS) entry which is preliminary data.</text>
</comment>
<evidence type="ECO:0000256" key="2">
    <source>
        <dbReference type="SAM" id="Phobius"/>
    </source>
</evidence>
<keyword evidence="2" id="KW-1133">Transmembrane helix</keyword>
<feature type="region of interest" description="Disordered" evidence="1">
    <location>
        <begin position="55"/>
        <end position="75"/>
    </location>
</feature>
<dbReference type="EMBL" id="JASCZI010090892">
    <property type="protein sequence ID" value="MED6147562.1"/>
    <property type="molecule type" value="Genomic_DNA"/>
</dbReference>